<dbReference type="AlphaFoldDB" id="L0DD64"/>
<dbReference type="Proteomes" id="UP000010798">
    <property type="component" value="Chromosome"/>
</dbReference>
<feature type="region of interest" description="Disordered" evidence="1">
    <location>
        <begin position="1"/>
        <end position="24"/>
    </location>
</feature>
<protein>
    <submittedName>
        <fullName evidence="2">Uncharacterized protein</fullName>
    </submittedName>
</protein>
<dbReference type="KEGG" id="saci:Sinac_2491"/>
<dbReference type="EMBL" id="CP003364">
    <property type="protein sequence ID" value="AGA26800.1"/>
    <property type="molecule type" value="Genomic_DNA"/>
</dbReference>
<dbReference type="HOGENOM" id="CLU_1395475_0_0_0"/>
<proteinExistence type="predicted"/>
<keyword evidence="3" id="KW-1185">Reference proteome</keyword>
<evidence type="ECO:0000313" key="3">
    <source>
        <dbReference type="Proteomes" id="UP000010798"/>
    </source>
</evidence>
<evidence type="ECO:0000313" key="2">
    <source>
        <dbReference type="EMBL" id="AGA26800.1"/>
    </source>
</evidence>
<gene>
    <name evidence="2" type="ordered locus">Sinac_2491</name>
</gene>
<name>L0DD64_SINAD</name>
<accession>L0DD64</accession>
<organism evidence="2 3">
    <name type="scientific">Singulisphaera acidiphila (strain ATCC BAA-1392 / DSM 18658 / VKM B-2454 / MOB10)</name>
    <dbReference type="NCBI Taxonomy" id="886293"/>
    <lineage>
        <taxon>Bacteria</taxon>
        <taxon>Pseudomonadati</taxon>
        <taxon>Planctomycetota</taxon>
        <taxon>Planctomycetia</taxon>
        <taxon>Isosphaerales</taxon>
        <taxon>Isosphaeraceae</taxon>
        <taxon>Singulisphaera</taxon>
    </lineage>
</organism>
<reference evidence="2 3" key="1">
    <citation type="submission" date="2012-02" db="EMBL/GenBank/DDBJ databases">
        <title>Complete sequence of chromosome of Singulisphaera acidiphila DSM 18658.</title>
        <authorList>
            <consortium name="US DOE Joint Genome Institute (JGI-PGF)"/>
            <person name="Lucas S."/>
            <person name="Copeland A."/>
            <person name="Lapidus A."/>
            <person name="Glavina del Rio T."/>
            <person name="Dalin E."/>
            <person name="Tice H."/>
            <person name="Bruce D."/>
            <person name="Goodwin L."/>
            <person name="Pitluck S."/>
            <person name="Peters L."/>
            <person name="Ovchinnikova G."/>
            <person name="Chertkov O."/>
            <person name="Kyrpides N."/>
            <person name="Mavromatis K."/>
            <person name="Ivanova N."/>
            <person name="Brettin T."/>
            <person name="Detter J.C."/>
            <person name="Han C."/>
            <person name="Larimer F."/>
            <person name="Land M."/>
            <person name="Hauser L."/>
            <person name="Markowitz V."/>
            <person name="Cheng J.-F."/>
            <person name="Hugenholtz P."/>
            <person name="Woyke T."/>
            <person name="Wu D."/>
            <person name="Tindall B."/>
            <person name="Pomrenke H."/>
            <person name="Brambilla E."/>
            <person name="Klenk H.-P."/>
            <person name="Eisen J.A."/>
        </authorList>
    </citation>
    <scope>NUCLEOTIDE SEQUENCE [LARGE SCALE GENOMIC DNA]</scope>
    <source>
        <strain evidence="3">ATCC BAA-1392 / DSM 18658 / VKM B-2454 / MOB10</strain>
    </source>
</reference>
<sequence>MAFSPSRLNPFHPSPTPQSSRAGVSERISRASCLILLNPFRRIRRNLADIGARTDPLRCLVGRRKARFSTQVSVIRGMHNNRLRLATGVAMTRRSLRRRTRGHLGGVNAVSLLDHHGFKPVEPTTAIPYGLTMRLIPFAFPPKFRKEVNSRYITTFPELLSSVSRLPGGPELDFTSFSELWAASSREGRLQGARC</sequence>
<evidence type="ECO:0000256" key="1">
    <source>
        <dbReference type="SAM" id="MobiDB-lite"/>
    </source>
</evidence>